<name>K4JSI1_9CAUD</name>
<protein>
    <submittedName>
        <fullName evidence="1">Uncharacterized protein</fullName>
    </submittedName>
</protein>
<evidence type="ECO:0000313" key="2">
    <source>
        <dbReference type="Proteomes" id="UP000000461"/>
    </source>
</evidence>
<gene>
    <name evidence="1" type="ORF">CcrRogue_gp221</name>
</gene>
<proteinExistence type="predicted"/>
<dbReference type="OrthoDB" id="36211at10239"/>
<keyword evidence="2" id="KW-1185">Reference proteome</keyword>
<dbReference type="EMBL" id="JX100814">
    <property type="protein sequence ID" value="AFU86703.1"/>
    <property type="molecule type" value="Genomic_DNA"/>
</dbReference>
<organism evidence="1 2">
    <name type="scientific">Caulobacter phage CcrRogue</name>
    <dbReference type="NCBI Taxonomy" id="2927986"/>
    <lineage>
        <taxon>Viruses</taxon>
        <taxon>Duplodnaviria</taxon>
        <taxon>Heunggongvirae</taxon>
        <taxon>Uroviricota</taxon>
        <taxon>Caudoviricetes</taxon>
        <taxon>Jeanschmidtviridae</taxon>
        <taxon>Poindextervirus</taxon>
        <taxon>Poindextervirus rogue</taxon>
    </lineage>
</organism>
<evidence type="ECO:0000313" key="1">
    <source>
        <dbReference type="EMBL" id="AFU86703.1"/>
    </source>
</evidence>
<accession>K4JSI1</accession>
<reference evidence="1 2" key="1">
    <citation type="journal article" date="2012" name="BMC Genomics">
        <title>The Caulobacter crescentus phage phiCbK: genomics of a canonical phage.</title>
        <authorList>
            <person name="Gill J.J."/>
            <person name="Berry J.D."/>
            <person name="Russell W.K."/>
            <person name="Lessor L."/>
            <person name="Escobar Garcia D.A."/>
            <person name="Hernandez D."/>
            <person name="Kane A."/>
            <person name="Keene J."/>
            <person name="Maddox M."/>
            <person name="Martin R."/>
            <person name="Mohan S."/>
            <person name="Thorn A.M."/>
            <person name="Russell D.H."/>
            <person name="Young R."/>
        </authorList>
    </citation>
    <scope>NUCLEOTIDE SEQUENCE [LARGE SCALE GENOMIC DNA]</scope>
</reference>
<dbReference type="KEGG" id="vg:13996002"/>
<dbReference type="Proteomes" id="UP000000461">
    <property type="component" value="Segment"/>
</dbReference>
<sequence length="85" mass="9520">MRSVWATFALGVFFLTIGMMALGWEGNHARRLVERDTGSQIVSFHRRWFGCAGTKGRQGFSFTTASGLRGKICVGGLPYRITYDR</sequence>